<evidence type="ECO:0000313" key="5">
    <source>
        <dbReference type="EMBL" id="BBO24552.1"/>
    </source>
</evidence>
<dbReference type="Pfam" id="PF04294">
    <property type="entry name" value="VanW"/>
    <property type="match status" value="1"/>
</dbReference>
<evidence type="ECO:0000256" key="1">
    <source>
        <dbReference type="ARBA" id="ARBA00022729"/>
    </source>
</evidence>
<keyword evidence="3" id="KW-0812">Transmembrane</keyword>
<dbReference type="Proteomes" id="UP000662873">
    <property type="component" value="Chromosome"/>
</dbReference>
<evidence type="ECO:0000256" key="2">
    <source>
        <dbReference type="SAM" id="MobiDB-lite"/>
    </source>
</evidence>
<keyword evidence="3" id="KW-0472">Membrane</keyword>
<dbReference type="Pfam" id="PF07501">
    <property type="entry name" value="G5"/>
    <property type="match status" value="1"/>
</dbReference>
<feature type="domain" description="G5" evidence="4">
    <location>
        <begin position="369"/>
        <end position="450"/>
    </location>
</feature>
<dbReference type="AlphaFoldDB" id="A0A809RXB8"/>
<dbReference type="SMART" id="SM01208">
    <property type="entry name" value="G5"/>
    <property type="match status" value="1"/>
</dbReference>
<evidence type="ECO:0000256" key="3">
    <source>
        <dbReference type="SAM" id="Phobius"/>
    </source>
</evidence>
<dbReference type="EMBL" id="AP021858">
    <property type="protein sequence ID" value="BBO24552.1"/>
    <property type="molecule type" value="Genomic_DNA"/>
</dbReference>
<feature type="region of interest" description="Disordered" evidence="2">
    <location>
        <begin position="446"/>
        <end position="476"/>
    </location>
</feature>
<organism evidence="5 6">
    <name type="scientific">Candidatus Nitrosymbiomonas proteolyticus</name>
    <dbReference type="NCBI Taxonomy" id="2608984"/>
    <lineage>
        <taxon>Bacteria</taxon>
        <taxon>Bacillati</taxon>
        <taxon>Armatimonadota</taxon>
        <taxon>Armatimonadota incertae sedis</taxon>
        <taxon>Candidatus Nitrosymbiomonas</taxon>
    </lineage>
</organism>
<dbReference type="PROSITE" id="PS51109">
    <property type="entry name" value="G5"/>
    <property type="match status" value="1"/>
</dbReference>
<proteinExistence type="predicted"/>
<sequence>MASSQNELELNCEPRMKRIAWITIALGAIGGGLAYFHFAHVPTYPSGSVVGDVAVGELTPTQAEGALRSRWLEISNKEPTARLAGIPGRTLQARIGDLGIEPDFGATLAQLQTEGLFQTWYGKLFTPKSKGALPWVWRLDSAKASAVSERVREALGPRSPAKAFWVEGKVELTHEVPDAEVDFDSWLASLNAGETFLDEPVLPLRTGAFHVPPTELSKIQEVIAEFATTFPAGERSRNTNIRIASEKIDGVVLMPGEEFSFNDSVGRRTIENGFKLAGVYRSGRHDVGIGGGICQVSGTLYNAAVLSNLEVVQRANHSMPVPYLSVGRDATVDYGKIDLRFRNNYDFPIAISSTFQPGKLTFRVLGQKDPSLEVKIVTAGHQSWDRGVKYVPDPAVPAGTERVVEKGSRGHSVTTYRDVYRNGARVSRTVLNSSRYSGGVKIIAKNPADLGTPASATESGTEPANDAAVSGGVQSD</sequence>
<dbReference type="Gene3D" id="2.20.230.10">
    <property type="entry name" value="Resuscitation-promoting factor rpfb"/>
    <property type="match status" value="1"/>
</dbReference>
<evidence type="ECO:0000259" key="4">
    <source>
        <dbReference type="PROSITE" id="PS51109"/>
    </source>
</evidence>
<dbReference type="InterPro" id="IPR052913">
    <property type="entry name" value="Glycopeptide_resist_protein"/>
</dbReference>
<feature type="transmembrane region" description="Helical" evidence="3">
    <location>
        <begin position="20"/>
        <end position="38"/>
    </location>
</feature>
<dbReference type="InterPro" id="IPR011098">
    <property type="entry name" value="G5_dom"/>
</dbReference>
<name>A0A809RXB8_9BACT</name>
<keyword evidence="3" id="KW-1133">Transmembrane helix</keyword>
<accession>A0A809RXB8</accession>
<keyword evidence="1" id="KW-0732">Signal</keyword>
<protein>
    <submittedName>
        <fullName evidence="5">Vancomycin resistance protein</fullName>
    </submittedName>
</protein>
<dbReference type="KEGG" id="npy:NPRO_21470"/>
<dbReference type="PANTHER" id="PTHR35788">
    <property type="entry name" value="EXPORTED PROTEIN-RELATED"/>
    <property type="match status" value="1"/>
</dbReference>
<evidence type="ECO:0000313" key="6">
    <source>
        <dbReference type="Proteomes" id="UP000662873"/>
    </source>
</evidence>
<reference evidence="5" key="1">
    <citation type="journal article" name="DNA Res.">
        <title>The physiological potential of anammox bacteria as revealed by their core genome structure.</title>
        <authorList>
            <person name="Okubo T."/>
            <person name="Toyoda A."/>
            <person name="Fukuhara K."/>
            <person name="Uchiyama I."/>
            <person name="Harigaya Y."/>
            <person name="Kuroiwa M."/>
            <person name="Suzuki T."/>
            <person name="Murakami Y."/>
            <person name="Suwa Y."/>
            <person name="Takami H."/>
        </authorList>
    </citation>
    <scope>NUCLEOTIDE SEQUENCE</scope>
    <source>
        <strain evidence="5">317325-2</strain>
    </source>
</reference>
<gene>
    <name evidence="5" type="ORF">NPRO_21470</name>
</gene>
<dbReference type="PANTHER" id="PTHR35788:SF1">
    <property type="entry name" value="EXPORTED PROTEIN"/>
    <property type="match status" value="1"/>
</dbReference>
<dbReference type="InterPro" id="IPR007391">
    <property type="entry name" value="Vancomycin_resist_VanW"/>
</dbReference>